<accession>A0A7R8Z4M3</accession>
<evidence type="ECO:0000259" key="2">
    <source>
        <dbReference type="Pfam" id="PF08454"/>
    </source>
</evidence>
<feature type="compositionally biased region" description="Basic and acidic residues" evidence="1">
    <location>
        <begin position="360"/>
        <end position="376"/>
    </location>
</feature>
<organism evidence="3">
    <name type="scientific">Timema douglasi</name>
    <name type="common">Walking stick</name>
    <dbReference type="NCBI Taxonomy" id="61478"/>
    <lineage>
        <taxon>Eukaryota</taxon>
        <taxon>Metazoa</taxon>
        <taxon>Ecdysozoa</taxon>
        <taxon>Arthropoda</taxon>
        <taxon>Hexapoda</taxon>
        <taxon>Insecta</taxon>
        <taxon>Pterygota</taxon>
        <taxon>Neoptera</taxon>
        <taxon>Polyneoptera</taxon>
        <taxon>Phasmatodea</taxon>
        <taxon>Timematodea</taxon>
        <taxon>Timematoidea</taxon>
        <taxon>Timematidae</taxon>
        <taxon>Timema</taxon>
    </lineage>
</organism>
<sequence>MKIKSKEKKLINIQRSEVKLFITINCYYYFSYILGEDVGSITLGPGSALEEMLAEKLERHRDREEQNKLSAKVLVMQPILRFLQLLCENHNRNLQTLLRNQNNKTNYNLVSETLMFLDCICGSTTGGLGLLGLYINENNVALINQTLETLTEYCQGPCHDNQNCIATHESNGLDIITALILNDINPLGKTRMDLVLELKNNASKLLLAIMESRGDSENAERILYNMNPKPLVDVACRAFHQETMDDEDDGEDTSTEGDDGVSPKESTEIINVYIIRVLRPTLVPNTIHCDDPRYKNSGLHTGHAGPHTGHAAKGLESSTSRIKGPRPFQTCLRPPPPPLRPAPSTPLIPQSSEKVAAYLLDKEGDRENKERSQGRQ</sequence>
<dbReference type="PANTHER" id="PTHR45816:SF4">
    <property type="entry name" value="RYR_IP3R HOMOLOGY ASSOCIATED DOMAIN-CONTAINING PROTEIN"/>
    <property type="match status" value="1"/>
</dbReference>
<gene>
    <name evidence="3" type="ORF">TDIB3V08_LOCUS2306</name>
</gene>
<evidence type="ECO:0000256" key="1">
    <source>
        <dbReference type="SAM" id="MobiDB-lite"/>
    </source>
</evidence>
<name>A0A7R8Z4M3_TIMDO</name>
<feature type="compositionally biased region" description="Pro residues" evidence="1">
    <location>
        <begin position="333"/>
        <end position="346"/>
    </location>
</feature>
<dbReference type="GO" id="GO:0006816">
    <property type="term" value="P:calcium ion transport"/>
    <property type="evidence" value="ECO:0007669"/>
    <property type="project" value="InterPro"/>
</dbReference>
<evidence type="ECO:0000313" key="3">
    <source>
        <dbReference type="EMBL" id="CAD7195941.1"/>
    </source>
</evidence>
<proteinExistence type="predicted"/>
<dbReference type="Pfam" id="PF08454">
    <property type="entry name" value="RIH_assoc"/>
    <property type="match status" value="1"/>
</dbReference>
<feature type="domain" description="RyR/IP3R Homology associated" evidence="2">
    <location>
        <begin position="72"/>
        <end position="179"/>
    </location>
</feature>
<dbReference type="EMBL" id="OA564950">
    <property type="protein sequence ID" value="CAD7195941.1"/>
    <property type="molecule type" value="Genomic_DNA"/>
</dbReference>
<feature type="compositionally biased region" description="Acidic residues" evidence="1">
    <location>
        <begin position="244"/>
        <end position="259"/>
    </location>
</feature>
<dbReference type="InterPro" id="IPR013662">
    <property type="entry name" value="RIH_assoc-dom"/>
</dbReference>
<dbReference type="InterPro" id="IPR015925">
    <property type="entry name" value="Ryanodine_IP3_receptor"/>
</dbReference>
<feature type="compositionally biased region" description="Low complexity" evidence="1">
    <location>
        <begin position="298"/>
        <end position="312"/>
    </location>
</feature>
<feature type="region of interest" description="Disordered" evidence="1">
    <location>
        <begin position="243"/>
        <end position="263"/>
    </location>
</feature>
<reference evidence="3" key="1">
    <citation type="submission" date="2020-11" db="EMBL/GenBank/DDBJ databases">
        <authorList>
            <person name="Tran Van P."/>
        </authorList>
    </citation>
    <scope>NUCLEOTIDE SEQUENCE</scope>
</reference>
<protein>
    <recommendedName>
        <fullName evidence="2">RyR/IP3R Homology associated domain-containing protein</fullName>
    </recommendedName>
</protein>
<dbReference type="PANTHER" id="PTHR45816">
    <property type="entry name" value="MIR DOMAIN-CONTAINING PROTEIN"/>
    <property type="match status" value="1"/>
</dbReference>
<feature type="region of interest" description="Disordered" evidence="1">
    <location>
        <begin position="297"/>
        <end position="376"/>
    </location>
</feature>
<dbReference type="AlphaFoldDB" id="A0A7R8Z4M3"/>